<proteinExistence type="predicted"/>
<name>A0A3N6S2G7_BRACR</name>
<evidence type="ECO:0000256" key="1">
    <source>
        <dbReference type="SAM" id="MobiDB-lite"/>
    </source>
</evidence>
<comment type="caution">
    <text evidence="2">The sequence shown here is derived from an EMBL/GenBank/DDBJ whole genome shotgun (WGS) entry which is preliminary data.</text>
</comment>
<evidence type="ECO:0000313" key="2">
    <source>
        <dbReference type="EMBL" id="KAF2551496.1"/>
    </source>
</evidence>
<gene>
    <name evidence="2" type="ORF">F2Q68_00033517</name>
</gene>
<dbReference type="OrthoDB" id="1735111at2759"/>
<protein>
    <submittedName>
        <fullName evidence="2">Uncharacterized protein</fullName>
    </submittedName>
</protein>
<feature type="compositionally biased region" description="Basic and acidic residues" evidence="1">
    <location>
        <begin position="251"/>
        <end position="263"/>
    </location>
</feature>
<accession>A0A3N6S2G7</accession>
<feature type="region of interest" description="Disordered" evidence="1">
    <location>
        <begin position="240"/>
        <end position="263"/>
    </location>
</feature>
<feature type="compositionally biased region" description="Acidic residues" evidence="1">
    <location>
        <begin position="58"/>
        <end position="71"/>
    </location>
</feature>
<feature type="compositionally biased region" description="Acidic residues" evidence="1">
    <location>
        <begin position="28"/>
        <end position="50"/>
    </location>
</feature>
<sequence>MAMVDKSRIDSLDPLDRHYTAVPVAVPAEDEAAEAEEVGEDPVVEEDLEVAEGREVEGSESEGESDESEADDRDKDPDYNLYQHGFVLIRKVIELHDKYIVYVIGAQCSQFVKRRLSNCEVVKPRVAAAEHISQFNEKASSPFVKKYKTSSFILERIREPSQNSKIIATHTNSPDFQLSEYDMLIPSSHLGCRFPLECAGPLDYSVFLMTVRTGGGGTLQVNPQVSVSYEALRPPLLYEYSRRKKSSQQKKANEERDVAQEAT</sequence>
<dbReference type="EMBL" id="QGKW02001988">
    <property type="protein sequence ID" value="KAF2551496.1"/>
    <property type="molecule type" value="Genomic_DNA"/>
</dbReference>
<dbReference type="Proteomes" id="UP000712281">
    <property type="component" value="Unassembled WGS sequence"/>
</dbReference>
<reference evidence="2" key="1">
    <citation type="submission" date="2019-12" db="EMBL/GenBank/DDBJ databases">
        <title>Genome sequencing and annotation of Brassica cretica.</title>
        <authorList>
            <person name="Studholme D.J."/>
            <person name="Sarris P.F."/>
        </authorList>
    </citation>
    <scope>NUCLEOTIDE SEQUENCE</scope>
    <source>
        <strain evidence="2">PFS-001/15</strain>
        <tissue evidence="2">Leaf</tissue>
    </source>
</reference>
<evidence type="ECO:0000313" key="3">
    <source>
        <dbReference type="Proteomes" id="UP000712281"/>
    </source>
</evidence>
<organism evidence="2 3">
    <name type="scientific">Brassica cretica</name>
    <name type="common">Mustard</name>
    <dbReference type="NCBI Taxonomy" id="69181"/>
    <lineage>
        <taxon>Eukaryota</taxon>
        <taxon>Viridiplantae</taxon>
        <taxon>Streptophyta</taxon>
        <taxon>Embryophyta</taxon>
        <taxon>Tracheophyta</taxon>
        <taxon>Spermatophyta</taxon>
        <taxon>Magnoliopsida</taxon>
        <taxon>eudicotyledons</taxon>
        <taxon>Gunneridae</taxon>
        <taxon>Pentapetalae</taxon>
        <taxon>rosids</taxon>
        <taxon>malvids</taxon>
        <taxon>Brassicales</taxon>
        <taxon>Brassicaceae</taxon>
        <taxon>Brassiceae</taxon>
        <taxon>Brassica</taxon>
    </lineage>
</organism>
<feature type="region of interest" description="Disordered" evidence="1">
    <location>
        <begin position="23"/>
        <end position="77"/>
    </location>
</feature>
<dbReference type="AlphaFoldDB" id="A0A3N6S2G7"/>